<gene>
    <name evidence="4" type="ORF">IWZ03DRAFT_402530</name>
</gene>
<dbReference type="Proteomes" id="UP001363622">
    <property type="component" value="Unassembled WGS sequence"/>
</dbReference>
<dbReference type="PANTHER" id="PTHR10039:SF14">
    <property type="entry name" value="NACHT DOMAIN-CONTAINING PROTEIN"/>
    <property type="match status" value="1"/>
</dbReference>
<feature type="domain" description="NWD NACHT-NTPase N-terminal" evidence="2">
    <location>
        <begin position="13"/>
        <end position="231"/>
    </location>
</feature>
<keyword evidence="5" id="KW-1185">Reference proteome</keyword>
<proteinExistence type="predicted"/>
<accession>A0ABR1KY39</accession>
<dbReference type="Pfam" id="PF17100">
    <property type="entry name" value="NACHT_N"/>
    <property type="match status" value="1"/>
</dbReference>
<dbReference type="EMBL" id="JBBPHU010000001">
    <property type="protein sequence ID" value="KAK7523276.1"/>
    <property type="molecule type" value="Genomic_DNA"/>
</dbReference>
<dbReference type="PANTHER" id="PTHR10039">
    <property type="entry name" value="AMELOGENIN"/>
    <property type="match status" value="1"/>
</dbReference>
<dbReference type="Pfam" id="PF24883">
    <property type="entry name" value="NPHP3_N"/>
    <property type="match status" value="1"/>
</dbReference>
<name>A0ABR1KY39_9PEZI</name>
<evidence type="ECO:0008006" key="6">
    <source>
        <dbReference type="Google" id="ProtNLM"/>
    </source>
</evidence>
<sequence length="559" mass="63445">MDGSKADYPKTTNLWNQAYEGLKTTQKDLVIGFEEIISDESRPKEQNSDLGRDIPASEHSENINSQLSRVIDRKLKELEHLKWQDGLPGGVQSAVKVAKSVSGIVAKAIEKSLEASLAWSAITLCLPLLTSLGESATEFHTGLGYIAARMEYFAALGRNVSEFKLSEPEKLRNSSLELQVLELYTSVLEFELHSVCRLNRNRILNATRDMADWDNWADKLSSIQEKETKLRNVADSIGWDISREYLSEINEKLNDYFYQLLDIGEKQLEATKELGIAASKSLQSAVPDRIPGTCEWFEDDPQFHHWLDKKSRFLMISAGPGCALRNIIQAATADETCEDVIFVFDALDECGDESRSDLQSKLQHHFQSSQNTSRVRFLCTSRHYDEIVSHFEFPGASAIKYDESYKIGEDVKRVINHKVKSGIDERLENLPKTVYDAYEKLLSRSTNQVKLRKALCIILAADRIPTVSDMNVAMEVEETMTSLDCEDDESFEKRLRSWSGLFISIIGKRVYILHQTAREFLLREDGAIPSSLWRHSISEEQAHRVILTSVVDYWERASG</sequence>
<organism evidence="4 5">
    <name type="scientific">Phyllosticta citriasiana</name>
    <dbReference type="NCBI Taxonomy" id="595635"/>
    <lineage>
        <taxon>Eukaryota</taxon>
        <taxon>Fungi</taxon>
        <taxon>Dikarya</taxon>
        <taxon>Ascomycota</taxon>
        <taxon>Pezizomycotina</taxon>
        <taxon>Dothideomycetes</taxon>
        <taxon>Dothideomycetes incertae sedis</taxon>
        <taxon>Botryosphaeriales</taxon>
        <taxon>Phyllostictaceae</taxon>
        <taxon>Phyllosticta</taxon>
    </lineage>
</organism>
<evidence type="ECO:0000259" key="3">
    <source>
        <dbReference type="Pfam" id="PF24883"/>
    </source>
</evidence>
<protein>
    <recommendedName>
        <fullName evidence="6">NWD NACHT-NTPase N-terminal domain-containing protein</fullName>
    </recommendedName>
</protein>
<evidence type="ECO:0000259" key="2">
    <source>
        <dbReference type="Pfam" id="PF17100"/>
    </source>
</evidence>
<reference evidence="4 5" key="1">
    <citation type="submission" date="2024-04" db="EMBL/GenBank/DDBJ databases">
        <title>Phyllosticta paracitricarpa is synonymous to the EU quarantine fungus P. citricarpa based on phylogenomic analyses.</title>
        <authorList>
            <consortium name="Lawrence Berkeley National Laboratory"/>
            <person name="Van Ingen-Buijs V.A."/>
            <person name="Van Westerhoven A.C."/>
            <person name="Haridas S."/>
            <person name="Skiadas P."/>
            <person name="Martin F."/>
            <person name="Groenewald J.Z."/>
            <person name="Crous P.W."/>
            <person name="Seidl M.F."/>
        </authorList>
    </citation>
    <scope>NUCLEOTIDE SEQUENCE [LARGE SCALE GENOMIC DNA]</scope>
    <source>
        <strain evidence="4 5">CBS 123371</strain>
    </source>
</reference>
<keyword evidence="1" id="KW-0677">Repeat</keyword>
<evidence type="ECO:0000256" key="1">
    <source>
        <dbReference type="ARBA" id="ARBA00022737"/>
    </source>
</evidence>
<evidence type="ECO:0000313" key="4">
    <source>
        <dbReference type="EMBL" id="KAK7523276.1"/>
    </source>
</evidence>
<dbReference type="InterPro" id="IPR056884">
    <property type="entry name" value="NPHP3-like_N"/>
</dbReference>
<dbReference type="InterPro" id="IPR031359">
    <property type="entry name" value="NACHT_N"/>
</dbReference>
<feature type="domain" description="Nephrocystin 3-like N-terminal" evidence="3">
    <location>
        <begin position="328"/>
        <end position="382"/>
    </location>
</feature>
<evidence type="ECO:0000313" key="5">
    <source>
        <dbReference type="Proteomes" id="UP001363622"/>
    </source>
</evidence>
<comment type="caution">
    <text evidence="4">The sequence shown here is derived from an EMBL/GenBank/DDBJ whole genome shotgun (WGS) entry which is preliminary data.</text>
</comment>